<comment type="subcellular location">
    <subcellularLocation>
        <location evidence="1">Nucleus matrix</location>
    </subcellularLocation>
</comment>
<dbReference type="OrthoDB" id="10249245at2759"/>
<keyword evidence="4" id="KW-0009">Actin-binding</keyword>
<reference evidence="7 8" key="1">
    <citation type="submission" date="2021-08" db="EMBL/GenBank/DDBJ databases">
        <title>Draft Genome Sequence of Phanerochaete sordida strain YK-624.</title>
        <authorList>
            <person name="Mori T."/>
            <person name="Dohra H."/>
            <person name="Suzuki T."/>
            <person name="Kawagishi H."/>
            <person name="Hirai H."/>
        </authorList>
    </citation>
    <scope>NUCLEOTIDE SEQUENCE [LARGE SCALE GENOMIC DNA]</scope>
    <source>
        <strain evidence="7 8">YK-624</strain>
    </source>
</reference>
<evidence type="ECO:0000256" key="1">
    <source>
        <dbReference type="ARBA" id="ARBA00004109"/>
    </source>
</evidence>
<accession>A0A9P3LAJ6</accession>
<evidence type="ECO:0000313" key="8">
    <source>
        <dbReference type="Proteomes" id="UP000703269"/>
    </source>
</evidence>
<dbReference type="InterPro" id="IPR029006">
    <property type="entry name" value="ADF-H/Gelsolin-like_dom_sf"/>
</dbReference>
<dbReference type="PROSITE" id="PS51263">
    <property type="entry name" value="ADF_H"/>
    <property type="match status" value="1"/>
</dbReference>
<dbReference type="GO" id="GO:0015629">
    <property type="term" value="C:actin cytoskeleton"/>
    <property type="evidence" value="ECO:0007669"/>
    <property type="project" value="InterPro"/>
</dbReference>
<dbReference type="Gene3D" id="3.40.20.10">
    <property type="entry name" value="Severin"/>
    <property type="match status" value="1"/>
</dbReference>
<dbReference type="AlphaFoldDB" id="A0A9P3LAJ6"/>
<dbReference type="GO" id="GO:0003779">
    <property type="term" value="F:actin binding"/>
    <property type="evidence" value="ECO:0007669"/>
    <property type="project" value="UniProtKB-KW"/>
</dbReference>
<feature type="domain" description="ADF-H" evidence="6">
    <location>
        <begin position="2"/>
        <end position="133"/>
    </location>
</feature>
<evidence type="ECO:0000259" key="6">
    <source>
        <dbReference type="PROSITE" id="PS51263"/>
    </source>
</evidence>
<dbReference type="SMART" id="SM00102">
    <property type="entry name" value="ADF"/>
    <property type="match status" value="1"/>
</dbReference>
<gene>
    <name evidence="7" type="ORF">PsYK624_045640</name>
</gene>
<dbReference type="Proteomes" id="UP000703269">
    <property type="component" value="Unassembled WGS sequence"/>
</dbReference>
<dbReference type="PANTHER" id="PTHR11913">
    <property type="entry name" value="COFILIN-RELATED"/>
    <property type="match status" value="1"/>
</dbReference>
<dbReference type="GO" id="GO:0016363">
    <property type="term" value="C:nuclear matrix"/>
    <property type="evidence" value="ECO:0007669"/>
    <property type="project" value="UniProtKB-SubCell"/>
</dbReference>
<dbReference type="EMBL" id="BPQB01000009">
    <property type="protein sequence ID" value="GJE88481.1"/>
    <property type="molecule type" value="Genomic_DNA"/>
</dbReference>
<sequence>MSSGVSVSDDCITSYQELMKRKHKYVVYGLNPTFTEIVVLKTSQDADYELFIKEFPNDQCRWAVYDLEYEADDGGKRNKVVFVYWSPGQSSIKQRMVYSASNNALKARLGVALEIQGNDEEDLEFVNVLEKAKRNSR</sequence>
<dbReference type="Pfam" id="PF00241">
    <property type="entry name" value="Cofilin_ADF"/>
    <property type="match status" value="1"/>
</dbReference>
<comment type="similarity">
    <text evidence="2">Belongs to the actin-binding proteins ADF family.</text>
</comment>
<keyword evidence="8" id="KW-1185">Reference proteome</keyword>
<dbReference type="InterPro" id="IPR002108">
    <property type="entry name" value="ADF-H"/>
</dbReference>
<evidence type="ECO:0000256" key="4">
    <source>
        <dbReference type="ARBA" id="ARBA00023203"/>
    </source>
</evidence>
<dbReference type="InterPro" id="IPR017904">
    <property type="entry name" value="ADF/Cofilin"/>
</dbReference>
<evidence type="ECO:0000256" key="2">
    <source>
        <dbReference type="ARBA" id="ARBA00006844"/>
    </source>
</evidence>
<dbReference type="SUPFAM" id="SSF55753">
    <property type="entry name" value="Actin depolymerizing proteins"/>
    <property type="match status" value="1"/>
</dbReference>
<dbReference type="CDD" id="cd11286">
    <property type="entry name" value="ADF_cofilin_like"/>
    <property type="match status" value="1"/>
</dbReference>
<evidence type="ECO:0000313" key="7">
    <source>
        <dbReference type="EMBL" id="GJE88481.1"/>
    </source>
</evidence>
<name>A0A9P3LAJ6_9APHY</name>
<comment type="caution">
    <text evidence="7">The sequence shown here is derived from an EMBL/GenBank/DDBJ whole genome shotgun (WGS) entry which is preliminary data.</text>
</comment>
<protein>
    <recommendedName>
        <fullName evidence="3">Cofilin</fullName>
    </recommendedName>
    <alternativeName>
        <fullName evidence="5">Actin-depolymerizing factor 1</fullName>
    </alternativeName>
</protein>
<evidence type="ECO:0000256" key="3">
    <source>
        <dbReference type="ARBA" id="ARBA00015630"/>
    </source>
</evidence>
<dbReference type="GO" id="GO:0030042">
    <property type="term" value="P:actin filament depolymerization"/>
    <property type="evidence" value="ECO:0007669"/>
    <property type="project" value="InterPro"/>
</dbReference>
<organism evidence="7 8">
    <name type="scientific">Phanerochaete sordida</name>
    <dbReference type="NCBI Taxonomy" id="48140"/>
    <lineage>
        <taxon>Eukaryota</taxon>
        <taxon>Fungi</taxon>
        <taxon>Dikarya</taxon>
        <taxon>Basidiomycota</taxon>
        <taxon>Agaricomycotina</taxon>
        <taxon>Agaricomycetes</taxon>
        <taxon>Polyporales</taxon>
        <taxon>Phanerochaetaceae</taxon>
        <taxon>Phanerochaete</taxon>
    </lineage>
</organism>
<evidence type="ECO:0000256" key="5">
    <source>
        <dbReference type="ARBA" id="ARBA00032427"/>
    </source>
</evidence>
<proteinExistence type="inferred from homology"/>